<dbReference type="GO" id="GO:0022857">
    <property type="term" value="F:transmembrane transporter activity"/>
    <property type="evidence" value="ECO:0007669"/>
    <property type="project" value="TreeGrafter"/>
</dbReference>
<comment type="caution">
    <text evidence="11">The sequence shown here is derived from an EMBL/GenBank/DDBJ whole genome shotgun (WGS) entry which is preliminary data.</text>
</comment>
<dbReference type="AlphaFoldDB" id="A0AAE4R1B0"/>
<reference evidence="11" key="1">
    <citation type="submission" date="2023-10" db="EMBL/GenBank/DDBJ databases">
        <title>Development of a sustainable strategy for remediation of hydrocarbon-contaminated territories based on the waste exchange concept.</title>
        <authorList>
            <person name="Krivoruchko A."/>
        </authorList>
    </citation>
    <scope>NUCLEOTIDE SEQUENCE</scope>
    <source>
        <strain evidence="11">IEGM 1175</strain>
    </source>
</reference>
<evidence type="ECO:0000256" key="6">
    <source>
        <dbReference type="ARBA" id="ARBA00038076"/>
    </source>
</evidence>
<feature type="transmembrane region" description="Helical" evidence="8">
    <location>
        <begin position="284"/>
        <end position="308"/>
    </location>
</feature>
<evidence type="ECO:0000256" key="5">
    <source>
        <dbReference type="ARBA" id="ARBA00023136"/>
    </source>
</evidence>
<feature type="transmembrane region" description="Helical" evidence="8">
    <location>
        <begin position="457"/>
        <end position="479"/>
    </location>
</feature>
<keyword evidence="5 8" id="KW-0472">Membrane</keyword>
<protein>
    <submittedName>
        <fullName evidence="11">FtsX-like permease family protein</fullName>
    </submittedName>
</protein>
<sequence>MAARHASGHAGRAGGGRHESAHAPRHTRPMLRVSLRNIAAHKLRLVLSVLAVVLGTAFVTGSLVFTSTLKSTFDGLLDQGTADLAAMIEPEDPRGAGVPFEVAEQVLDLPGVEAAMPGVSGTVVLFNADGTPYQSGGAPSEGLAWIDPDDAVGESSWITDGRAPAADDEVVLPETVLTAAGLAVGDTAEVYTTGQGVLDVTVVGAYANETDIGGYVGVGFSEERARALFTDGENASNVSVRAEPGVSQEEVRDTIAAEFPDYEVRTGEEIKERLSEQLSTVLDFINYFFVAFGLIALLVGTFIIYNTFSMLVAQRLRELALLRAIGASRGQLTRSVMAEAAVTGLVGSGIGVVVGFGLAQLIFVALEAFDLGIPSGALSLTPMSVITPLVLGFVVTVFSAWAPARRAGRVAPVQGMRVGSATTEAGGGWRTAVGLFAVVSGLMLAVIGTWQETTRDGAITVGIGAAALIIGSFLVMPALAKPIAGGIGRVIGAPFGAVGKLAATNAGRNTRRTAATAFALTLGLTLVAAFGTLGATTKESVSGVIDQDINADVVVQGVASQGPPTPLPGGIEQQIADVDEVGDVAWLAFAFAQLAGEPQALSAAGGPVGEMIDATVVDGSLDPGPDSLVVSRTVARDKGWTMGASVPLVAPDGSESTLRVTGIYEDSQILGQFYTGMDVYERLVPENLRSTFNVLVAADDGVSEDEVLAAVTDELTDIPIAMVQSKQQYIDTQTGGIDQLLTIIYALLGLALVIAVLGIVNTLALSVIERRTEIGMLRAVGMQRSQVRRTINLESTQIAVFGALIGAAVGVYLGWAFVTVLADSGLTETTIPWGSIGVVLAASAVVGVLASLWPAHRAAKTDPLEAISD</sequence>
<evidence type="ECO:0000313" key="12">
    <source>
        <dbReference type="Proteomes" id="UP001185873"/>
    </source>
</evidence>
<evidence type="ECO:0000256" key="1">
    <source>
        <dbReference type="ARBA" id="ARBA00004651"/>
    </source>
</evidence>
<evidence type="ECO:0000259" key="10">
    <source>
        <dbReference type="Pfam" id="PF12704"/>
    </source>
</evidence>
<comment type="subcellular location">
    <subcellularLocation>
        <location evidence="1">Cell membrane</location>
        <topology evidence="1">Multi-pass membrane protein</topology>
    </subcellularLocation>
</comment>
<dbReference type="Pfam" id="PF12704">
    <property type="entry name" value="MacB_PCD"/>
    <property type="match status" value="2"/>
</dbReference>
<evidence type="ECO:0000256" key="3">
    <source>
        <dbReference type="ARBA" id="ARBA00022692"/>
    </source>
</evidence>
<dbReference type="PANTHER" id="PTHR30572:SF4">
    <property type="entry name" value="ABC TRANSPORTER PERMEASE YTRF"/>
    <property type="match status" value="1"/>
</dbReference>
<feature type="transmembrane region" description="Helical" evidence="8">
    <location>
        <begin position="798"/>
        <end position="818"/>
    </location>
</feature>
<evidence type="ECO:0000313" key="11">
    <source>
        <dbReference type="EMBL" id="MDV6300474.1"/>
    </source>
</evidence>
<feature type="transmembrane region" description="Helical" evidence="8">
    <location>
        <begin position="514"/>
        <end position="535"/>
    </location>
</feature>
<accession>A0AAE4R1B0</accession>
<feature type="transmembrane region" description="Helical" evidence="8">
    <location>
        <begin position="340"/>
        <end position="363"/>
    </location>
</feature>
<dbReference type="InterPro" id="IPR025857">
    <property type="entry name" value="MacB_PCD"/>
</dbReference>
<evidence type="ECO:0000256" key="2">
    <source>
        <dbReference type="ARBA" id="ARBA00022475"/>
    </source>
</evidence>
<evidence type="ECO:0000256" key="4">
    <source>
        <dbReference type="ARBA" id="ARBA00022989"/>
    </source>
</evidence>
<feature type="transmembrane region" description="Helical" evidence="8">
    <location>
        <begin position="432"/>
        <end position="451"/>
    </location>
</feature>
<evidence type="ECO:0000259" key="9">
    <source>
        <dbReference type="Pfam" id="PF02687"/>
    </source>
</evidence>
<feature type="transmembrane region" description="Helical" evidence="8">
    <location>
        <begin position="383"/>
        <end position="402"/>
    </location>
</feature>
<dbReference type="Proteomes" id="UP001185873">
    <property type="component" value="Unassembled WGS sequence"/>
</dbReference>
<comment type="similarity">
    <text evidence="6">Belongs to the ABC-4 integral membrane protein family.</text>
</comment>
<feature type="compositionally biased region" description="Low complexity" evidence="7">
    <location>
        <begin position="1"/>
        <end position="10"/>
    </location>
</feature>
<feature type="transmembrane region" description="Helical" evidence="8">
    <location>
        <begin position="743"/>
        <end position="768"/>
    </location>
</feature>
<dbReference type="RefSeq" id="WP_317470915.1">
    <property type="nucleotide sequence ID" value="NZ_JAWLKJ010000004.1"/>
</dbReference>
<dbReference type="Pfam" id="PF02687">
    <property type="entry name" value="FtsX"/>
    <property type="match status" value="2"/>
</dbReference>
<feature type="domain" description="ABC3 transporter permease C-terminal" evidence="9">
    <location>
        <begin position="747"/>
        <end position="863"/>
    </location>
</feature>
<dbReference type="InterPro" id="IPR050250">
    <property type="entry name" value="Macrolide_Exporter_MacB"/>
</dbReference>
<keyword evidence="4 8" id="KW-1133">Transmembrane helix</keyword>
<feature type="domain" description="MacB-like periplasmic core" evidence="10">
    <location>
        <begin position="513"/>
        <end position="713"/>
    </location>
</feature>
<dbReference type="InterPro" id="IPR003838">
    <property type="entry name" value="ABC3_permease_C"/>
</dbReference>
<gene>
    <name evidence="11" type="ORF">R3P82_15300</name>
</gene>
<feature type="transmembrane region" description="Helical" evidence="8">
    <location>
        <begin position="45"/>
        <end position="65"/>
    </location>
</feature>
<feature type="domain" description="MacB-like periplasmic core" evidence="10">
    <location>
        <begin position="46"/>
        <end position="257"/>
    </location>
</feature>
<name>A0AAE4R1B0_9ACTN</name>
<keyword evidence="2" id="KW-1003">Cell membrane</keyword>
<feature type="transmembrane region" description="Helical" evidence="8">
    <location>
        <begin position="830"/>
        <end position="853"/>
    </location>
</feature>
<feature type="region of interest" description="Disordered" evidence="7">
    <location>
        <begin position="1"/>
        <end position="26"/>
    </location>
</feature>
<keyword evidence="3 8" id="KW-0812">Transmembrane</keyword>
<evidence type="ECO:0000256" key="7">
    <source>
        <dbReference type="SAM" id="MobiDB-lite"/>
    </source>
</evidence>
<organism evidence="11 12">
    <name type="scientific">Dietzia maris</name>
    <dbReference type="NCBI Taxonomy" id="37915"/>
    <lineage>
        <taxon>Bacteria</taxon>
        <taxon>Bacillati</taxon>
        <taxon>Actinomycetota</taxon>
        <taxon>Actinomycetes</taxon>
        <taxon>Mycobacteriales</taxon>
        <taxon>Dietziaceae</taxon>
        <taxon>Dietzia</taxon>
    </lineage>
</organism>
<feature type="domain" description="ABC3 transporter permease C-terminal" evidence="9">
    <location>
        <begin position="291"/>
        <end position="410"/>
    </location>
</feature>
<evidence type="ECO:0000256" key="8">
    <source>
        <dbReference type="SAM" id="Phobius"/>
    </source>
</evidence>
<dbReference type="GO" id="GO:0005886">
    <property type="term" value="C:plasma membrane"/>
    <property type="evidence" value="ECO:0007669"/>
    <property type="project" value="UniProtKB-SubCell"/>
</dbReference>
<dbReference type="PANTHER" id="PTHR30572">
    <property type="entry name" value="MEMBRANE COMPONENT OF TRANSPORTER-RELATED"/>
    <property type="match status" value="1"/>
</dbReference>
<dbReference type="EMBL" id="JAWLKJ010000004">
    <property type="protein sequence ID" value="MDV6300474.1"/>
    <property type="molecule type" value="Genomic_DNA"/>
</dbReference>
<proteinExistence type="inferred from homology"/>